<dbReference type="EMBL" id="QPFP01000011">
    <property type="protein sequence ID" value="TEB33863.1"/>
    <property type="molecule type" value="Genomic_DNA"/>
</dbReference>
<protein>
    <submittedName>
        <fullName evidence="1">Uncharacterized protein</fullName>
    </submittedName>
</protein>
<accession>A0A4Y7TI66</accession>
<proteinExistence type="predicted"/>
<organism evidence="1 2">
    <name type="scientific">Coprinellus micaceus</name>
    <name type="common">Glistening ink-cap mushroom</name>
    <name type="synonym">Coprinus micaceus</name>
    <dbReference type="NCBI Taxonomy" id="71717"/>
    <lineage>
        <taxon>Eukaryota</taxon>
        <taxon>Fungi</taxon>
        <taxon>Dikarya</taxon>
        <taxon>Basidiomycota</taxon>
        <taxon>Agaricomycotina</taxon>
        <taxon>Agaricomycetes</taxon>
        <taxon>Agaricomycetidae</taxon>
        <taxon>Agaricales</taxon>
        <taxon>Agaricineae</taxon>
        <taxon>Psathyrellaceae</taxon>
        <taxon>Coprinellus</taxon>
    </lineage>
</organism>
<keyword evidence="2" id="KW-1185">Reference proteome</keyword>
<sequence>MALDPEDEGRAQQSVPTEHAAVEWLGRNIQGGSCRFVYEQVVDSSTKADIVPL</sequence>
<dbReference type="Proteomes" id="UP000298030">
    <property type="component" value="Unassembled WGS sequence"/>
</dbReference>
<dbReference type="AlphaFoldDB" id="A0A4Y7TI66"/>
<feature type="non-terminal residue" evidence="1">
    <location>
        <position position="53"/>
    </location>
</feature>
<evidence type="ECO:0000313" key="1">
    <source>
        <dbReference type="EMBL" id="TEB33863.1"/>
    </source>
</evidence>
<evidence type="ECO:0000313" key="2">
    <source>
        <dbReference type="Proteomes" id="UP000298030"/>
    </source>
</evidence>
<gene>
    <name evidence="1" type="ORF">FA13DRAFT_1730133</name>
</gene>
<name>A0A4Y7TI66_COPMI</name>
<comment type="caution">
    <text evidence="1">The sequence shown here is derived from an EMBL/GenBank/DDBJ whole genome shotgun (WGS) entry which is preliminary data.</text>
</comment>
<reference evidence="1 2" key="1">
    <citation type="journal article" date="2019" name="Nat. Ecol. Evol.">
        <title>Megaphylogeny resolves global patterns of mushroom evolution.</title>
        <authorList>
            <person name="Varga T."/>
            <person name="Krizsan K."/>
            <person name="Foldi C."/>
            <person name="Dima B."/>
            <person name="Sanchez-Garcia M."/>
            <person name="Sanchez-Ramirez S."/>
            <person name="Szollosi G.J."/>
            <person name="Szarkandi J.G."/>
            <person name="Papp V."/>
            <person name="Albert L."/>
            <person name="Andreopoulos W."/>
            <person name="Angelini C."/>
            <person name="Antonin V."/>
            <person name="Barry K.W."/>
            <person name="Bougher N.L."/>
            <person name="Buchanan P."/>
            <person name="Buyck B."/>
            <person name="Bense V."/>
            <person name="Catcheside P."/>
            <person name="Chovatia M."/>
            <person name="Cooper J."/>
            <person name="Damon W."/>
            <person name="Desjardin D."/>
            <person name="Finy P."/>
            <person name="Geml J."/>
            <person name="Haridas S."/>
            <person name="Hughes K."/>
            <person name="Justo A."/>
            <person name="Karasinski D."/>
            <person name="Kautmanova I."/>
            <person name="Kiss B."/>
            <person name="Kocsube S."/>
            <person name="Kotiranta H."/>
            <person name="LaButti K.M."/>
            <person name="Lechner B.E."/>
            <person name="Liimatainen K."/>
            <person name="Lipzen A."/>
            <person name="Lukacs Z."/>
            <person name="Mihaltcheva S."/>
            <person name="Morgado L.N."/>
            <person name="Niskanen T."/>
            <person name="Noordeloos M.E."/>
            <person name="Ohm R.A."/>
            <person name="Ortiz-Santana B."/>
            <person name="Ovrebo C."/>
            <person name="Racz N."/>
            <person name="Riley R."/>
            <person name="Savchenko A."/>
            <person name="Shiryaev A."/>
            <person name="Soop K."/>
            <person name="Spirin V."/>
            <person name="Szebenyi C."/>
            <person name="Tomsovsky M."/>
            <person name="Tulloss R.E."/>
            <person name="Uehling J."/>
            <person name="Grigoriev I.V."/>
            <person name="Vagvolgyi C."/>
            <person name="Papp T."/>
            <person name="Martin F.M."/>
            <person name="Miettinen O."/>
            <person name="Hibbett D.S."/>
            <person name="Nagy L.G."/>
        </authorList>
    </citation>
    <scope>NUCLEOTIDE SEQUENCE [LARGE SCALE GENOMIC DNA]</scope>
    <source>
        <strain evidence="1 2">FP101781</strain>
    </source>
</reference>